<dbReference type="NCBIfam" id="TIGR00933">
    <property type="entry name" value="2a38"/>
    <property type="match status" value="1"/>
</dbReference>
<dbReference type="GO" id="GO:0015379">
    <property type="term" value="F:potassium:chloride symporter activity"/>
    <property type="evidence" value="ECO:0007669"/>
    <property type="project" value="InterPro"/>
</dbReference>
<keyword evidence="9 10" id="KW-0472">Membrane</keyword>
<dbReference type="PANTHER" id="PTHR32024:SF3">
    <property type="entry name" value="TRK SYSTEM POTASSIUM UPTAKE PROTEIN"/>
    <property type="match status" value="1"/>
</dbReference>
<dbReference type="EMBL" id="CACSII010000006">
    <property type="protein sequence ID" value="CAA0097795.1"/>
    <property type="molecule type" value="Genomic_DNA"/>
</dbReference>
<dbReference type="OrthoDB" id="9810952at2"/>
<evidence type="ECO:0000256" key="11">
    <source>
        <dbReference type="PIRSR" id="PIRSR006247-1"/>
    </source>
</evidence>
<feature type="transmembrane region" description="Helical" evidence="12">
    <location>
        <begin position="134"/>
        <end position="154"/>
    </location>
</feature>
<proteinExistence type="inferred from homology"/>
<dbReference type="AlphaFoldDB" id="A0A5S9P3A9"/>
<dbReference type="GO" id="GO:0046872">
    <property type="term" value="F:metal ion binding"/>
    <property type="evidence" value="ECO:0007669"/>
    <property type="project" value="UniProtKB-KW"/>
</dbReference>
<feature type="binding site" evidence="11">
    <location>
        <position position="112"/>
    </location>
    <ligand>
        <name>K(+)</name>
        <dbReference type="ChEBI" id="CHEBI:29103"/>
    </ligand>
</feature>
<evidence type="ECO:0000256" key="2">
    <source>
        <dbReference type="ARBA" id="ARBA00022448"/>
    </source>
</evidence>
<keyword evidence="11" id="KW-0479">Metal-binding</keyword>
<evidence type="ECO:0000256" key="12">
    <source>
        <dbReference type="SAM" id="Phobius"/>
    </source>
</evidence>
<protein>
    <recommendedName>
        <fullName evidence="10">Trk system potassium uptake protein</fullName>
    </recommendedName>
</protein>
<evidence type="ECO:0000256" key="4">
    <source>
        <dbReference type="ARBA" id="ARBA00022538"/>
    </source>
</evidence>
<evidence type="ECO:0000256" key="8">
    <source>
        <dbReference type="ARBA" id="ARBA00023065"/>
    </source>
</evidence>
<feature type="transmembrane region" description="Helical" evidence="12">
    <location>
        <begin position="42"/>
        <end position="60"/>
    </location>
</feature>
<keyword evidence="8 10" id="KW-0406">Ion transport</keyword>
<feature type="binding site" evidence="11">
    <location>
        <position position="222"/>
    </location>
    <ligand>
        <name>K(+)</name>
        <dbReference type="ChEBI" id="CHEBI:29103"/>
    </ligand>
</feature>
<dbReference type="InterPro" id="IPR004772">
    <property type="entry name" value="TrkH"/>
</dbReference>
<keyword evidence="4 10" id="KW-0633">Potassium transport</keyword>
<dbReference type="InterPro" id="IPR003445">
    <property type="entry name" value="Cat_transpt"/>
</dbReference>
<feature type="transmembrane region" description="Helical" evidence="12">
    <location>
        <begin position="394"/>
        <end position="416"/>
    </location>
</feature>
<keyword evidence="6 10" id="KW-0630">Potassium</keyword>
<gene>
    <name evidence="13" type="primary">trkH_2</name>
    <name evidence="13" type="ORF">DPBNPPHM_03545</name>
</gene>
<feature type="transmembrane region" description="Helical" evidence="12">
    <location>
        <begin position="234"/>
        <end position="256"/>
    </location>
</feature>
<dbReference type="PIRSF" id="PIRSF006247">
    <property type="entry name" value="TrkH"/>
    <property type="match status" value="1"/>
</dbReference>
<feature type="transmembrane region" description="Helical" evidence="12">
    <location>
        <begin position="277"/>
        <end position="294"/>
    </location>
</feature>
<dbReference type="PANTHER" id="PTHR32024">
    <property type="entry name" value="TRK SYSTEM POTASSIUM UPTAKE PROTEIN TRKG-RELATED"/>
    <property type="match status" value="1"/>
</dbReference>
<reference evidence="13 14" key="1">
    <citation type="submission" date="2019-11" db="EMBL/GenBank/DDBJ databases">
        <authorList>
            <person name="Holert J."/>
        </authorList>
    </citation>
    <scope>NUCLEOTIDE SEQUENCE [LARGE SCALE GENOMIC DNA]</scope>
    <source>
        <strain evidence="13">BC5_2</strain>
    </source>
</reference>
<comment type="function">
    <text evidence="10">Low-affinity potassium transport system. Interacts with Trk system potassium uptake protein TrkA.</text>
</comment>
<dbReference type="GO" id="GO:0005886">
    <property type="term" value="C:plasma membrane"/>
    <property type="evidence" value="ECO:0007669"/>
    <property type="project" value="UniProtKB-SubCell"/>
</dbReference>
<comment type="similarity">
    <text evidence="10">Belongs to the TrkH potassium transport family.</text>
</comment>
<sequence>MLKPRAAIPLLCIPLGLVGLIDAAFAVLSITVFSDHQELKFFLPAISMLLPAMVALPALGRLNYDRISYREALLFSTMSWLIVGLLAAIPIMTITHISFTDAVFESVSAITTTGATVLTGLDQMPHSFLLYRQFLQWLGGLGIVIFVVSVLPMLNAGGMRLLKAETPGPVKGEKLTPRLVNTTHYIWVVYVVITLLCALAYWFAGMTPYDAIAHSLSTVSTGGFSTHDASLGYFHSPAILTVADVFMLIGAISFTLHFRAMHKRNIGLYWQDEETRWFLVMVVIFSLVASMPLIASHSKSEALHELSMATFHLISFMTSTGFGATDFQVWPSMTIFLLILAGYLGGCAGSTAGGNKIIRFLLMCKMFSQEHRRLIHPKGVFPIKYQKYVVGDDVLNATAAFITFSIVSTLVLTMLVCATGLDVWSSFTAVAACLNVIGPAFGELGSNFQPVSPVGTWILSGTMLLGRLEYFTVLALFLPAFWREF</sequence>
<keyword evidence="3 10" id="KW-1003">Cell membrane</keyword>
<evidence type="ECO:0000256" key="10">
    <source>
        <dbReference type="PIRNR" id="PIRNR006247"/>
    </source>
</evidence>
<evidence type="ECO:0000256" key="1">
    <source>
        <dbReference type="ARBA" id="ARBA00004651"/>
    </source>
</evidence>
<keyword evidence="7 12" id="KW-1133">Transmembrane helix</keyword>
<organism evidence="13 14">
    <name type="scientific">BD1-7 clade bacterium</name>
    <dbReference type="NCBI Taxonomy" id="2029982"/>
    <lineage>
        <taxon>Bacteria</taxon>
        <taxon>Pseudomonadati</taxon>
        <taxon>Pseudomonadota</taxon>
        <taxon>Gammaproteobacteria</taxon>
        <taxon>Cellvibrionales</taxon>
        <taxon>Spongiibacteraceae</taxon>
        <taxon>BD1-7 clade</taxon>
    </lineage>
</organism>
<evidence type="ECO:0000256" key="6">
    <source>
        <dbReference type="ARBA" id="ARBA00022958"/>
    </source>
</evidence>
<dbReference type="Pfam" id="PF02386">
    <property type="entry name" value="TrkH"/>
    <property type="match status" value="1"/>
</dbReference>
<evidence type="ECO:0000256" key="5">
    <source>
        <dbReference type="ARBA" id="ARBA00022692"/>
    </source>
</evidence>
<feature type="transmembrane region" description="Helical" evidence="12">
    <location>
        <begin position="454"/>
        <end position="482"/>
    </location>
</feature>
<keyword evidence="2 10" id="KW-0813">Transport</keyword>
<feature type="binding site" evidence="11">
    <location>
        <position position="320"/>
    </location>
    <ligand>
        <name>K(+)</name>
        <dbReference type="ChEBI" id="CHEBI:29103"/>
    </ligand>
</feature>
<dbReference type="Proteomes" id="UP000434580">
    <property type="component" value="Unassembled WGS sequence"/>
</dbReference>
<accession>A0A5S9P3A9</accession>
<evidence type="ECO:0000256" key="3">
    <source>
        <dbReference type="ARBA" id="ARBA00022475"/>
    </source>
</evidence>
<evidence type="ECO:0000313" key="13">
    <source>
        <dbReference type="EMBL" id="CAA0097795.1"/>
    </source>
</evidence>
<name>A0A5S9P3A9_9GAMM</name>
<evidence type="ECO:0000256" key="7">
    <source>
        <dbReference type="ARBA" id="ARBA00022989"/>
    </source>
</evidence>
<evidence type="ECO:0000313" key="14">
    <source>
        <dbReference type="Proteomes" id="UP000434580"/>
    </source>
</evidence>
<feature type="transmembrane region" description="Helical" evidence="12">
    <location>
        <begin position="72"/>
        <end position="99"/>
    </location>
</feature>
<feature type="binding site" evidence="11">
    <location>
        <position position="113"/>
    </location>
    <ligand>
        <name>K(+)</name>
        <dbReference type="ChEBI" id="CHEBI:29103"/>
    </ligand>
</feature>
<keyword evidence="5 12" id="KW-0812">Transmembrane</keyword>
<comment type="subcellular location">
    <subcellularLocation>
        <location evidence="10">Cell inner membrane</location>
        <topology evidence="10">Multi-pass membrane protein</topology>
    </subcellularLocation>
    <subcellularLocation>
        <location evidence="1">Cell membrane</location>
        <topology evidence="1">Multi-pass membrane protein</topology>
    </subcellularLocation>
</comment>
<keyword evidence="10" id="KW-0997">Cell inner membrane</keyword>
<feature type="transmembrane region" description="Helical" evidence="12">
    <location>
        <begin position="184"/>
        <end position="204"/>
    </location>
</feature>
<evidence type="ECO:0000256" key="9">
    <source>
        <dbReference type="ARBA" id="ARBA00023136"/>
    </source>
</evidence>
<feature type="transmembrane region" description="Helical" evidence="12">
    <location>
        <begin position="335"/>
        <end position="353"/>
    </location>
</feature>